<protein>
    <recommendedName>
        <fullName evidence="7">BZIP domain-containing protein</fullName>
    </recommendedName>
</protein>
<gene>
    <name evidence="8" type="ORF">LWI29_008128</name>
</gene>
<keyword evidence="4" id="KW-0804">Transcription</keyword>
<evidence type="ECO:0000313" key="8">
    <source>
        <dbReference type="EMBL" id="KAK0575849.1"/>
    </source>
</evidence>
<dbReference type="InterPro" id="IPR046347">
    <property type="entry name" value="bZIP_sf"/>
</dbReference>
<keyword evidence="2" id="KW-0805">Transcription regulation</keyword>
<dbReference type="Gene3D" id="1.20.5.170">
    <property type="match status" value="1"/>
</dbReference>
<dbReference type="GO" id="GO:0046982">
    <property type="term" value="F:protein heterodimerization activity"/>
    <property type="evidence" value="ECO:0007669"/>
    <property type="project" value="UniProtKB-ARBA"/>
</dbReference>
<keyword evidence="9" id="KW-1185">Reference proteome</keyword>
<accession>A0AA39RN85</accession>
<evidence type="ECO:0000256" key="2">
    <source>
        <dbReference type="ARBA" id="ARBA00023015"/>
    </source>
</evidence>
<dbReference type="GO" id="GO:0003700">
    <property type="term" value="F:DNA-binding transcription factor activity"/>
    <property type="evidence" value="ECO:0007669"/>
    <property type="project" value="InterPro"/>
</dbReference>
<organism evidence="8 9">
    <name type="scientific">Acer saccharum</name>
    <name type="common">Sugar maple</name>
    <dbReference type="NCBI Taxonomy" id="4024"/>
    <lineage>
        <taxon>Eukaryota</taxon>
        <taxon>Viridiplantae</taxon>
        <taxon>Streptophyta</taxon>
        <taxon>Embryophyta</taxon>
        <taxon>Tracheophyta</taxon>
        <taxon>Spermatophyta</taxon>
        <taxon>Magnoliopsida</taxon>
        <taxon>eudicotyledons</taxon>
        <taxon>Gunneridae</taxon>
        <taxon>Pentapetalae</taxon>
        <taxon>rosids</taxon>
        <taxon>malvids</taxon>
        <taxon>Sapindales</taxon>
        <taxon>Sapindaceae</taxon>
        <taxon>Hippocastanoideae</taxon>
        <taxon>Acereae</taxon>
        <taxon>Acer</taxon>
    </lineage>
</organism>
<evidence type="ECO:0000256" key="1">
    <source>
        <dbReference type="ARBA" id="ARBA00004123"/>
    </source>
</evidence>
<dbReference type="InterPro" id="IPR045314">
    <property type="entry name" value="bZIP_plant_GBF1"/>
</dbReference>
<evidence type="ECO:0000259" key="7">
    <source>
        <dbReference type="PROSITE" id="PS50217"/>
    </source>
</evidence>
<dbReference type="PROSITE" id="PS00036">
    <property type="entry name" value="BZIP_BASIC"/>
    <property type="match status" value="1"/>
</dbReference>
<dbReference type="AlphaFoldDB" id="A0AA39RN85"/>
<keyword evidence="5" id="KW-0539">Nucleus</keyword>
<dbReference type="Pfam" id="PF00170">
    <property type="entry name" value="bZIP_1"/>
    <property type="match status" value="1"/>
</dbReference>
<dbReference type="FunFam" id="1.20.5.170:FF:000020">
    <property type="entry name" value="BZIP transcription factor"/>
    <property type="match status" value="1"/>
</dbReference>
<name>A0AA39RN85_ACESA</name>
<sequence>MGSSSGNSSGSTQLNQNSGSEEDLQVVMDQRKRKRMQSNRESARRSRMRKQKHLDELMEKVTRLTRDNSQLVTSINITNQHLMTVEAENSILKAQFHELSQRLDSLNDILSIMSNNSGIFDTDHHDHAQIHVGGGINTNFADNNSFMNNNPMNMMMMYHNQPIMAASADMFHNY</sequence>
<evidence type="ECO:0000256" key="3">
    <source>
        <dbReference type="ARBA" id="ARBA00023125"/>
    </source>
</evidence>
<dbReference type="Proteomes" id="UP001168877">
    <property type="component" value="Unassembled WGS sequence"/>
</dbReference>
<dbReference type="GO" id="GO:0045893">
    <property type="term" value="P:positive regulation of DNA-templated transcription"/>
    <property type="evidence" value="ECO:0007669"/>
    <property type="project" value="TreeGrafter"/>
</dbReference>
<reference evidence="8" key="1">
    <citation type="journal article" date="2022" name="Plant J.">
        <title>Strategies of tolerance reflected in two North American maple genomes.</title>
        <authorList>
            <person name="McEvoy S.L."/>
            <person name="Sezen U.U."/>
            <person name="Trouern-Trend A."/>
            <person name="McMahon S.M."/>
            <person name="Schaberg P.G."/>
            <person name="Yang J."/>
            <person name="Wegrzyn J.L."/>
            <person name="Swenson N.G."/>
        </authorList>
    </citation>
    <scope>NUCLEOTIDE SEQUENCE</scope>
    <source>
        <strain evidence="8">NS2018</strain>
    </source>
</reference>
<feature type="region of interest" description="Disordered" evidence="6">
    <location>
        <begin position="1"/>
        <end position="52"/>
    </location>
</feature>
<comment type="caution">
    <text evidence="8">The sequence shown here is derived from an EMBL/GenBank/DDBJ whole genome shotgun (WGS) entry which is preliminary data.</text>
</comment>
<dbReference type="EMBL" id="JAUESC010000386">
    <property type="protein sequence ID" value="KAK0575849.1"/>
    <property type="molecule type" value="Genomic_DNA"/>
</dbReference>
<feature type="domain" description="BZIP" evidence="7">
    <location>
        <begin position="29"/>
        <end position="92"/>
    </location>
</feature>
<dbReference type="CDD" id="cd14702">
    <property type="entry name" value="bZIP_plant_GBF1"/>
    <property type="match status" value="1"/>
</dbReference>
<dbReference type="GO" id="GO:0005634">
    <property type="term" value="C:nucleus"/>
    <property type="evidence" value="ECO:0007669"/>
    <property type="project" value="UniProtKB-SubCell"/>
</dbReference>
<comment type="subcellular location">
    <subcellularLocation>
        <location evidence="1">Nucleus</location>
    </subcellularLocation>
</comment>
<proteinExistence type="predicted"/>
<dbReference type="PROSITE" id="PS50217">
    <property type="entry name" value="BZIP"/>
    <property type="match status" value="1"/>
</dbReference>
<dbReference type="PANTHER" id="PTHR45764:SF38">
    <property type="entry name" value="BZIP TRANSCRIPTION FACTOR 44"/>
    <property type="match status" value="1"/>
</dbReference>
<feature type="compositionally biased region" description="Low complexity" evidence="6">
    <location>
        <begin position="1"/>
        <end position="19"/>
    </location>
</feature>
<reference evidence="8" key="2">
    <citation type="submission" date="2023-06" db="EMBL/GenBank/DDBJ databases">
        <authorList>
            <person name="Swenson N.G."/>
            <person name="Wegrzyn J.L."/>
            <person name="Mcevoy S.L."/>
        </authorList>
    </citation>
    <scope>NUCLEOTIDE SEQUENCE</scope>
    <source>
        <strain evidence="8">NS2018</strain>
        <tissue evidence="8">Leaf</tissue>
    </source>
</reference>
<dbReference type="PANTHER" id="PTHR45764">
    <property type="entry name" value="BZIP TRANSCRIPTION FACTOR 44"/>
    <property type="match status" value="1"/>
</dbReference>
<dbReference type="InterPro" id="IPR004827">
    <property type="entry name" value="bZIP"/>
</dbReference>
<evidence type="ECO:0000256" key="5">
    <source>
        <dbReference type="ARBA" id="ARBA00023242"/>
    </source>
</evidence>
<dbReference type="SUPFAM" id="SSF57959">
    <property type="entry name" value="Leucine zipper domain"/>
    <property type="match status" value="1"/>
</dbReference>
<keyword evidence="3" id="KW-0238">DNA-binding</keyword>
<evidence type="ECO:0000256" key="4">
    <source>
        <dbReference type="ARBA" id="ARBA00023163"/>
    </source>
</evidence>
<evidence type="ECO:0000313" key="9">
    <source>
        <dbReference type="Proteomes" id="UP001168877"/>
    </source>
</evidence>
<evidence type="ECO:0000256" key="6">
    <source>
        <dbReference type="SAM" id="MobiDB-lite"/>
    </source>
</evidence>
<dbReference type="GO" id="GO:0000976">
    <property type="term" value="F:transcription cis-regulatory region binding"/>
    <property type="evidence" value="ECO:0007669"/>
    <property type="project" value="TreeGrafter"/>
</dbReference>
<dbReference type="SMART" id="SM00338">
    <property type="entry name" value="BRLZ"/>
    <property type="match status" value="1"/>
</dbReference>